<comment type="similarity">
    <text evidence="2 12">Belongs to the AIR synthase family.</text>
</comment>
<name>A0ABV4TQ83_9GAMM</name>
<comment type="pathway">
    <text evidence="1 12">Purine metabolism; IMP biosynthesis via de novo pathway; 5-amino-1-(5-phospho-D-ribosyl)imidazole from N(2)-formyl-N(1)-(5-phospho-D-ribosyl)glycinamide: step 2/2.</text>
</comment>
<dbReference type="InterPro" id="IPR016188">
    <property type="entry name" value="PurM-like_N"/>
</dbReference>
<keyword evidence="5 12" id="KW-0436">Ligase</keyword>
<feature type="domain" description="PurM-like N-terminal" evidence="13">
    <location>
        <begin position="62"/>
        <end position="167"/>
    </location>
</feature>
<dbReference type="CDD" id="cd02196">
    <property type="entry name" value="PurM"/>
    <property type="match status" value="1"/>
</dbReference>
<evidence type="ECO:0000259" key="13">
    <source>
        <dbReference type="Pfam" id="PF00586"/>
    </source>
</evidence>
<comment type="caution">
    <text evidence="15">The sequence shown here is derived from an EMBL/GenBank/DDBJ whole genome shotgun (WGS) entry which is preliminary data.</text>
</comment>
<dbReference type="SUPFAM" id="SSF56042">
    <property type="entry name" value="PurM C-terminal domain-like"/>
    <property type="match status" value="1"/>
</dbReference>
<evidence type="ECO:0000256" key="6">
    <source>
        <dbReference type="ARBA" id="ARBA00022741"/>
    </source>
</evidence>
<evidence type="ECO:0000256" key="9">
    <source>
        <dbReference type="ARBA" id="ARBA00032931"/>
    </source>
</evidence>
<dbReference type="InterPro" id="IPR036921">
    <property type="entry name" value="PurM-like_N_sf"/>
</dbReference>
<gene>
    <name evidence="12 15" type="primary">purM</name>
    <name evidence="15" type="ORF">ACERLL_01085</name>
</gene>
<accession>A0ABV4TQ83</accession>
<keyword evidence="7 12" id="KW-0067">ATP-binding</keyword>
<sequence length="347" mass="36206">MAEDRGKPLTYRDAGVDIAAGDAFVDRIKPLVKRTSRPEVLGGLGGFGGLFRLASESYRDPVLVAGTDGVGTKLRLAIELDRHDGVGVDLVAMCVNDLIVCGAEPLFFLDYLATGKLDPERAAAVVEGIVRGCEAAGAALLGGETAEMPGMYAAADYDLAGFAVGVVERDALIDGSRAAAGDVLVGLPSSGVHSNGFSLVRRLLEQTGAALDMPFEGTTLGEALLAPTRIYVNAVRALQDAVDVRALAHITGGGLPGNLPRSLPEGLGARIRRGAWPRPPILDWIRERGEIAEEEMLSTFNAGLGMVVVIPAHQADAALEALDAAGETGYLVGQVTADAEEQVRLND</sequence>
<dbReference type="PANTHER" id="PTHR10520:SF12">
    <property type="entry name" value="TRIFUNCTIONAL PURINE BIOSYNTHETIC PROTEIN ADENOSINE-3"/>
    <property type="match status" value="1"/>
</dbReference>
<keyword evidence="6 12" id="KW-0547">Nucleotide-binding</keyword>
<evidence type="ECO:0000256" key="2">
    <source>
        <dbReference type="ARBA" id="ARBA00010280"/>
    </source>
</evidence>
<dbReference type="Gene3D" id="3.90.650.10">
    <property type="entry name" value="PurM-like C-terminal domain"/>
    <property type="match status" value="1"/>
</dbReference>
<dbReference type="Proteomes" id="UP001575181">
    <property type="component" value="Unassembled WGS sequence"/>
</dbReference>
<dbReference type="InterPro" id="IPR036676">
    <property type="entry name" value="PurM-like_C_sf"/>
</dbReference>
<evidence type="ECO:0000259" key="14">
    <source>
        <dbReference type="Pfam" id="PF02769"/>
    </source>
</evidence>
<keyword evidence="12" id="KW-0658">Purine biosynthesis</keyword>
<dbReference type="InterPro" id="IPR010918">
    <property type="entry name" value="PurM-like_C_dom"/>
</dbReference>
<evidence type="ECO:0000256" key="11">
    <source>
        <dbReference type="ARBA" id="ARBA00049057"/>
    </source>
</evidence>
<dbReference type="Gene3D" id="3.30.1330.10">
    <property type="entry name" value="PurM-like, N-terminal domain"/>
    <property type="match status" value="1"/>
</dbReference>
<evidence type="ECO:0000256" key="3">
    <source>
        <dbReference type="ARBA" id="ARBA00013047"/>
    </source>
</evidence>
<keyword evidence="12" id="KW-0963">Cytoplasm</keyword>
<dbReference type="GO" id="GO:0004641">
    <property type="term" value="F:phosphoribosylformylglycinamidine cyclo-ligase activity"/>
    <property type="evidence" value="ECO:0007669"/>
    <property type="project" value="UniProtKB-EC"/>
</dbReference>
<proteinExistence type="inferred from homology"/>
<evidence type="ECO:0000256" key="10">
    <source>
        <dbReference type="ARBA" id="ARBA00033093"/>
    </source>
</evidence>
<reference evidence="15 16" key="1">
    <citation type="submission" date="2024-08" db="EMBL/GenBank/DDBJ databases">
        <title>Whole-genome sequencing of halo(alkali)philic microorganisms from hypersaline lakes.</title>
        <authorList>
            <person name="Sorokin D.Y."/>
            <person name="Merkel A.Y."/>
            <person name="Messina E."/>
            <person name="Yakimov M."/>
        </authorList>
    </citation>
    <scope>NUCLEOTIDE SEQUENCE [LARGE SCALE GENOMIC DNA]</scope>
    <source>
        <strain evidence="15 16">Cl-TMA</strain>
    </source>
</reference>
<evidence type="ECO:0000313" key="15">
    <source>
        <dbReference type="EMBL" id="MFA9459417.1"/>
    </source>
</evidence>
<evidence type="ECO:0000256" key="4">
    <source>
        <dbReference type="ARBA" id="ARBA00020367"/>
    </source>
</evidence>
<organism evidence="15 16">
    <name type="scientific">Thiohalorhabdus methylotrophus</name>
    <dbReference type="NCBI Taxonomy" id="3242694"/>
    <lineage>
        <taxon>Bacteria</taxon>
        <taxon>Pseudomonadati</taxon>
        <taxon>Pseudomonadota</taxon>
        <taxon>Gammaproteobacteria</taxon>
        <taxon>Thiohalorhabdales</taxon>
        <taxon>Thiohalorhabdaceae</taxon>
        <taxon>Thiohalorhabdus</taxon>
    </lineage>
</organism>
<feature type="domain" description="PurM-like C-terminal" evidence="14">
    <location>
        <begin position="180"/>
        <end position="345"/>
    </location>
</feature>
<keyword evidence="16" id="KW-1185">Reference proteome</keyword>
<evidence type="ECO:0000256" key="1">
    <source>
        <dbReference type="ARBA" id="ARBA00004686"/>
    </source>
</evidence>
<evidence type="ECO:0000256" key="5">
    <source>
        <dbReference type="ARBA" id="ARBA00022598"/>
    </source>
</evidence>
<protein>
    <recommendedName>
        <fullName evidence="4 12">Phosphoribosylformylglycinamidine cyclo-ligase</fullName>
        <ecNumber evidence="3 12">6.3.3.1</ecNumber>
    </recommendedName>
    <alternativeName>
        <fullName evidence="9 12">AIR synthase</fullName>
    </alternativeName>
    <alternativeName>
        <fullName evidence="10 12">AIRS</fullName>
    </alternativeName>
    <alternativeName>
        <fullName evidence="8 12">Phosphoribosyl-aminoimidazole synthetase</fullName>
    </alternativeName>
</protein>
<evidence type="ECO:0000256" key="12">
    <source>
        <dbReference type="HAMAP-Rule" id="MF_00741"/>
    </source>
</evidence>
<dbReference type="HAMAP" id="MF_00741">
    <property type="entry name" value="AIRS"/>
    <property type="match status" value="1"/>
</dbReference>
<evidence type="ECO:0000256" key="7">
    <source>
        <dbReference type="ARBA" id="ARBA00022840"/>
    </source>
</evidence>
<dbReference type="RefSeq" id="WP_373654202.1">
    <property type="nucleotide sequence ID" value="NZ_JBGUAW010000001.1"/>
</dbReference>
<dbReference type="Pfam" id="PF02769">
    <property type="entry name" value="AIRS_C"/>
    <property type="match status" value="1"/>
</dbReference>
<dbReference type="EC" id="6.3.3.1" evidence="3 12"/>
<dbReference type="InterPro" id="IPR004733">
    <property type="entry name" value="PurM_cligase"/>
</dbReference>
<evidence type="ECO:0000256" key="8">
    <source>
        <dbReference type="ARBA" id="ARBA00031908"/>
    </source>
</evidence>
<dbReference type="Pfam" id="PF00586">
    <property type="entry name" value="AIRS"/>
    <property type="match status" value="1"/>
</dbReference>
<comment type="subcellular location">
    <subcellularLocation>
        <location evidence="12">Cytoplasm</location>
    </subcellularLocation>
</comment>
<dbReference type="SUPFAM" id="SSF55326">
    <property type="entry name" value="PurM N-terminal domain-like"/>
    <property type="match status" value="1"/>
</dbReference>
<dbReference type="PANTHER" id="PTHR10520">
    <property type="entry name" value="TRIFUNCTIONAL PURINE BIOSYNTHETIC PROTEIN ADENOSINE-3-RELATED"/>
    <property type="match status" value="1"/>
</dbReference>
<comment type="catalytic activity">
    <reaction evidence="11 12">
        <text>2-formamido-N(1)-(5-O-phospho-beta-D-ribosyl)acetamidine + ATP = 5-amino-1-(5-phospho-beta-D-ribosyl)imidazole + ADP + phosphate + H(+)</text>
        <dbReference type="Rhea" id="RHEA:23032"/>
        <dbReference type="ChEBI" id="CHEBI:15378"/>
        <dbReference type="ChEBI" id="CHEBI:30616"/>
        <dbReference type="ChEBI" id="CHEBI:43474"/>
        <dbReference type="ChEBI" id="CHEBI:137981"/>
        <dbReference type="ChEBI" id="CHEBI:147287"/>
        <dbReference type="ChEBI" id="CHEBI:456216"/>
        <dbReference type="EC" id="6.3.3.1"/>
    </reaction>
</comment>
<dbReference type="EMBL" id="JBGUAW010000001">
    <property type="protein sequence ID" value="MFA9459417.1"/>
    <property type="molecule type" value="Genomic_DNA"/>
</dbReference>
<dbReference type="NCBIfam" id="TIGR00878">
    <property type="entry name" value="purM"/>
    <property type="match status" value="1"/>
</dbReference>
<evidence type="ECO:0000313" key="16">
    <source>
        <dbReference type="Proteomes" id="UP001575181"/>
    </source>
</evidence>